<name>K1QYM4_MAGGI</name>
<dbReference type="GO" id="GO:0008202">
    <property type="term" value="P:steroid metabolic process"/>
    <property type="evidence" value="ECO:0007669"/>
    <property type="project" value="TreeGrafter"/>
</dbReference>
<dbReference type="InterPro" id="IPR002347">
    <property type="entry name" value="SDR_fam"/>
</dbReference>
<dbReference type="EMBL" id="JH816764">
    <property type="protein sequence ID" value="EKC38808.1"/>
    <property type="molecule type" value="Genomic_DNA"/>
</dbReference>
<dbReference type="PANTHER" id="PTHR43313">
    <property type="entry name" value="SHORT-CHAIN DEHYDROGENASE/REDUCTASE FAMILY 9C"/>
    <property type="match status" value="1"/>
</dbReference>
<dbReference type="HOGENOM" id="CLU_010194_2_0_1"/>
<dbReference type="InParanoid" id="K1QYM4"/>
<dbReference type="PANTHER" id="PTHR43313:SF36">
    <property type="entry name" value="D-BETA-HYDROXYBUTYRATE DEHYDROGENASE, MITOCHONDRIAL"/>
    <property type="match status" value="1"/>
</dbReference>
<sequence>MRLDAMGFTVFAGCLNPESEGAKRLKEEASGQIHVLKMDINSDADVKSVLDYVNETHKSSGCGLWALVNNAGVNFLGDIDFCTMDMYHRIMNVNLFGMVRTTKAFLPLLRKSKGKSELLWRVVNVTSVRGRCVFPVASAYSMAKYAGEAFSDGLRLEMRKFGVKVVVVEPGNFGGATGMLNEKSLAIMRRDFDTMWAEAGEEVRETYGKEYLDRLFEGAKGTSATSYPTLAPVLDALEDAVVNQNPRIRYLVDGGSGLMDEFCFSTALFIVSVAGQAELLPTRASDGLGCIQTAVARASSSEVFHTVGGEETYSTH</sequence>
<dbReference type="Gene3D" id="3.40.50.720">
    <property type="entry name" value="NAD(P)-binding Rossmann-like Domain"/>
    <property type="match status" value="1"/>
</dbReference>
<dbReference type="InterPro" id="IPR020904">
    <property type="entry name" value="Sc_DH/Rdtase_CS"/>
</dbReference>
<dbReference type="PROSITE" id="PS00061">
    <property type="entry name" value="ADH_SHORT"/>
    <property type="match status" value="1"/>
</dbReference>
<dbReference type="GO" id="GO:0016491">
    <property type="term" value="F:oxidoreductase activity"/>
    <property type="evidence" value="ECO:0007669"/>
    <property type="project" value="TreeGrafter"/>
</dbReference>
<organism evidence="1">
    <name type="scientific">Magallana gigas</name>
    <name type="common">Pacific oyster</name>
    <name type="synonym">Crassostrea gigas</name>
    <dbReference type="NCBI Taxonomy" id="29159"/>
    <lineage>
        <taxon>Eukaryota</taxon>
        <taxon>Metazoa</taxon>
        <taxon>Spiralia</taxon>
        <taxon>Lophotrochozoa</taxon>
        <taxon>Mollusca</taxon>
        <taxon>Bivalvia</taxon>
        <taxon>Autobranchia</taxon>
        <taxon>Pteriomorphia</taxon>
        <taxon>Ostreida</taxon>
        <taxon>Ostreoidea</taxon>
        <taxon>Ostreidae</taxon>
        <taxon>Magallana</taxon>
    </lineage>
</organism>
<accession>K1QYM4</accession>
<reference evidence="1" key="1">
    <citation type="journal article" date="2012" name="Nature">
        <title>The oyster genome reveals stress adaptation and complexity of shell formation.</title>
        <authorList>
            <person name="Zhang G."/>
            <person name="Fang X."/>
            <person name="Guo X."/>
            <person name="Li L."/>
            <person name="Luo R."/>
            <person name="Xu F."/>
            <person name="Yang P."/>
            <person name="Zhang L."/>
            <person name="Wang X."/>
            <person name="Qi H."/>
            <person name="Xiong Z."/>
            <person name="Que H."/>
            <person name="Xie Y."/>
            <person name="Holland P.W."/>
            <person name="Paps J."/>
            <person name="Zhu Y."/>
            <person name="Wu F."/>
            <person name="Chen Y."/>
            <person name="Wang J."/>
            <person name="Peng C."/>
            <person name="Meng J."/>
            <person name="Yang L."/>
            <person name="Liu J."/>
            <person name="Wen B."/>
            <person name="Zhang N."/>
            <person name="Huang Z."/>
            <person name="Zhu Q."/>
            <person name="Feng Y."/>
            <person name="Mount A."/>
            <person name="Hedgecock D."/>
            <person name="Xu Z."/>
            <person name="Liu Y."/>
            <person name="Domazet-Loso T."/>
            <person name="Du Y."/>
            <person name="Sun X."/>
            <person name="Zhang S."/>
            <person name="Liu B."/>
            <person name="Cheng P."/>
            <person name="Jiang X."/>
            <person name="Li J."/>
            <person name="Fan D."/>
            <person name="Wang W."/>
            <person name="Fu W."/>
            <person name="Wang T."/>
            <person name="Wang B."/>
            <person name="Zhang J."/>
            <person name="Peng Z."/>
            <person name="Li Y."/>
            <person name="Li N."/>
            <person name="Wang J."/>
            <person name="Chen M."/>
            <person name="He Y."/>
            <person name="Tan F."/>
            <person name="Song X."/>
            <person name="Zheng Q."/>
            <person name="Huang R."/>
            <person name="Yang H."/>
            <person name="Du X."/>
            <person name="Chen L."/>
            <person name="Yang M."/>
            <person name="Gaffney P.M."/>
            <person name="Wang S."/>
            <person name="Luo L."/>
            <person name="She Z."/>
            <person name="Ming Y."/>
            <person name="Huang W."/>
            <person name="Zhang S."/>
            <person name="Huang B."/>
            <person name="Zhang Y."/>
            <person name="Qu T."/>
            <person name="Ni P."/>
            <person name="Miao G."/>
            <person name="Wang J."/>
            <person name="Wang Q."/>
            <person name="Steinberg C.E."/>
            <person name="Wang H."/>
            <person name="Li N."/>
            <person name="Qian L."/>
            <person name="Zhang G."/>
            <person name="Li Y."/>
            <person name="Yang H."/>
            <person name="Liu X."/>
            <person name="Wang J."/>
            <person name="Yin Y."/>
            <person name="Wang J."/>
        </authorList>
    </citation>
    <scope>NUCLEOTIDE SEQUENCE [LARGE SCALE GENOMIC DNA]</scope>
    <source>
        <strain evidence="1">05x7-T-G4-1.051#20</strain>
    </source>
</reference>
<dbReference type="FunCoup" id="K1QYM4">
    <property type="interactions" value="17"/>
</dbReference>
<protein>
    <submittedName>
        <fullName evidence="1">D-beta-hydroxybutyrate dehydrogenase, mitochondrial</fullName>
    </submittedName>
</protein>
<gene>
    <name evidence="1" type="ORF">CGI_10026609</name>
</gene>
<dbReference type="InterPro" id="IPR036291">
    <property type="entry name" value="NAD(P)-bd_dom_sf"/>
</dbReference>
<dbReference type="SUPFAM" id="SSF51735">
    <property type="entry name" value="NAD(P)-binding Rossmann-fold domains"/>
    <property type="match status" value="1"/>
</dbReference>
<dbReference type="AlphaFoldDB" id="K1QYM4"/>
<dbReference type="Pfam" id="PF00106">
    <property type="entry name" value="adh_short"/>
    <property type="match status" value="1"/>
</dbReference>
<evidence type="ECO:0000313" key="1">
    <source>
        <dbReference type="EMBL" id="EKC38808.1"/>
    </source>
</evidence>
<proteinExistence type="predicted"/>